<dbReference type="PANTHER" id="PTHR30273">
    <property type="entry name" value="PERIPLASMIC SIGNAL SENSOR AND SIGMA FACTOR ACTIVATOR FECR-RELATED"/>
    <property type="match status" value="1"/>
</dbReference>
<comment type="caution">
    <text evidence="4">The sequence shown here is derived from an EMBL/GenBank/DDBJ whole genome shotgun (WGS) entry which is preliminary data.</text>
</comment>
<keyword evidence="5" id="KW-1185">Reference proteome</keyword>
<name>A0ABX0QN36_9BACT</name>
<dbReference type="Gene3D" id="3.55.50.30">
    <property type="match status" value="1"/>
</dbReference>
<accession>A0ABX0QN36</accession>
<dbReference type="PANTHER" id="PTHR30273:SF2">
    <property type="entry name" value="PROTEIN FECR"/>
    <property type="match status" value="1"/>
</dbReference>
<evidence type="ECO:0000313" key="4">
    <source>
        <dbReference type="EMBL" id="NID12018.1"/>
    </source>
</evidence>
<organism evidence="4 5">
    <name type="scientific">Fibrivirga algicola</name>
    <dbReference type="NCBI Taxonomy" id="2950420"/>
    <lineage>
        <taxon>Bacteria</taxon>
        <taxon>Pseudomonadati</taxon>
        <taxon>Bacteroidota</taxon>
        <taxon>Cytophagia</taxon>
        <taxon>Cytophagales</taxon>
        <taxon>Spirosomataceae</taxon>
        <taxon>Fibrivirga</taxon>
    </lineage>
</organism>
<gene>
    <name evidence="4" type="ORF">F7231_17735</name>
</gene>
<feature type="domain" description="Protein FecR C-terminal" evidence="3">
    <location>
        <begin position="286"/>
        <end position="353"/>
    </location>
</feature>
<dbReference type="InterPro" id="IPR032508">
    <property type="entry name" value="FecR_C"/>
</dbReference>
<dbReference type="Pfam" id="PF04773">
    <property type="entry name" value="FecR"/>
    <property type="match status" value="1"/>
</dbReference>
<dbReference type="EMBL" id="WAEL01000006">
    <property type="protein sequence ID" value="NID12018.1"/>
    <property type="molecule type" value="Genomic_DNA"/>
</dbReference>
<evidence type="ECO:0000313" key="5">
    <source>
        <dbReference type="Proteomes" id="UP000606008"/>
    </source>
</evidence>
<keyword evidence="1" id="KW-0812">Transmembrane</keyword>
<dbReference type="InterPro" id="IPR012373">
    <property type="entry name" value="Ferrdict_sens_TM"/>
</dbReference>
<feature type="transmembrane region" description="Helical" evidence="1">
    <location>
        <begin position="93"/>
        <end position="111"/>
    </location>
</feature>
<evidence type="ECO:0000259" key="2">
    <source>
        <dbReference type="Pfam" id="PF04773"/>
    </source>
</evidence>
<keyword evidence="1" id="KW-1133">Transmembrane helix</keyword>
<dbReference type="Pfam" id="PF16344">
    <property type="entry name" value="FecR_C"/>
    <property type="match status" value="1"/>
</dbReference>
<reference evidence="4" key="1">
    <citation type="submission" date="2024-05" db="EMBL/GenBank/DDBJ databases">
        <authorList>
            <person name="Jung D.-H."/>
        </authorList>
    </citation>
    <scope>NUCLEOTIDE SEQUENCE</scope>
    <source>
        <strain evidence="4">JA-25</strain>
    </source>
</reference>
<evidence type="ECO:0000259" key="3">
    <source>
        <dbReference type="Pfam" id="PF16344"/>
    </source>
</evidence>
<sequence>MNPDYQKFSVEDFARDEQFRQWVLHRDPQSEAFWQLFLDAHPETAGKVQLARSFLYALEEKNTALPVDELAYLSSTIVQQAPTPVRSHWTGRLLALAASVALVLGLGYLWLTYQAATDAQERLAEISPVLTANYTEVDNTQHVPRKITLQDGSVVTLYPTSKLRYPNQFEASQREVYLSGKAFFSITKNPKRPFWVHADRISTQVLGTSFLVTTQGKNATVEVHSGRVSVYTRKDMRQARKLQKNESVGVVLTANQQVAFIEKEDRLVKSVVQQPIVLQPVQATEYVFDEAPINQVFNQIEKTYGLSVMYDPVTVKSCYITANLSGESLFEKLNLVCRISRSTYEIVDGQIIIHSMGCDNE</sequence>
<evidence type="ECO:0000256" key="1">
    <source>
        <dbReference type="SAM" id="Phobius"/>
    </source>
</evidence>
<dbReference type="RefSeq" id="WP_166692890.1">
    <property type="nucleotide sequence ID" value="NZ_WAEL01000006.1"/>
</dbReference>
<dbReference type="InterPro" id="IPR006860">
    <property type="entry name" value="FecR"/>
</dbReference>
<proteinExistence type="predicted"/>
<feature type="domain" description="FecR protein" evidence="2">
    <location>
        <begin position="145"/>
        <end position="228"/>
    </location>
</feature>
<protein>
    <submittedName>
        <fullName evidence="4">FecR family protein</fullName>
    </submittedName>
</protein>
<dbReference type="Proteomes" id="UP000606008">
    <property type="component" value="Unassembled WGS sequence"/>
</dbReference>
<dbReference type="Gene3D" id="2.60.120.1440">
    <property type="match status" value="1"/>
</dbReference>
<keyword evidence="1" id="KW-0472">Membrane</keyword>
<dbReference type="PIRSF" id="PIRSF018266">
    <property type="entry name" value="FecR"/>
    <property type="match status" value="1"/>
</dbReference>